<sequence length="256" mass="28065">MTPRQAITILLCITDTQSLSAFVLSRFSSTQLAPTGAQLYNKSTDNFDDGDVTSPLSRRQVFEIANKGVTSAIICGLPRASFAAAAPSPDELKRLQLGHSRVRYLLENWDKLTQSCNNKAMSSTESKQIIRTEGGGGGFCDKSPLIVQEYLGYKSTTDPLFKADSLMLRAVPLVDGSVMDEADYVDLVEQYREKADQTSLLAFTSSWGEANPNGGKETVDEYLDKTKEVVLETEVLLRKVLNALRLEVLQPSAKTA</sequence>
<dbReference type="AlphaFoldDB" id="A0ABD3R5A1"/>
<comment type="caution">
    <text evidence="1">The sequence shown here is derived from an EMBL/GenBank/DDBJ whole genome shotgun (WGS) entry which is preliminary data.</text>
</comment>
<dbReference type="EMBL" id="JALLPB020000578">
    <property type="protein sequence ID" value="KAL3807833.1"/>
    <property type="molecule type" value="Genomic_DNA"/>
</dbReference>
<keyword evidence="2" id="KW-1185">Reference proteome</keyword>
<evidence type="ECO:0000313" key="2">
    <source>
        <dbReference type="Proteomes" id="UP001530377"/>
    </source>
</evidence>
<name>A0ABD3R5A1_9STRA</name>
<protein>
    <submittedName>
        <fullName evidence="1">Uncharacterized protein</fullName>
    </submittedName>
</protein>
<dbReference type="Proteomes" id="UP001530377">
    <property type="component" value="Unassembled WGS sequence"/>
</dbReference>
<accession>A0ABD3R5A1</accession>
<evidence type="ECO:0000313" key="1">
    <source>
        <dbReference type="EMBL" id="KAL3807833.1"/>
    </source>
</evidence>
<organism evidence="1 2">
    <name type="scientific">Cyclostephanos tholiformis</name>
    <dbReference type="NCBI Taxonomy" id="382380"/>
    <lineage>
        <taxon>Eukaryota</taxon>
        <taxon>Sar</taxon>
        <taxon>Stramenopiles</taxon>
        <taxon>Ochrophyta</taxon>
        <taxon>Bacillariophyta</taxon>
        <taxon>Coscinodiscophyceae</taxon>
        <taxon>Thalassiosirophycidae</taxon>
        <taxon>Stephanodiscales</taxon>
        <taxon>Stephanodiscaceae</taxon>
        <taxon>Cyclostephanos</taxon>
    </lineage>
</organism>
<proteinExistence type="predicted"/>
<reference evidence="1 2" key="1">
    <citation type="submission" date="2024-10" db="EMBL/GenBank/DDBJ databases">
        <title>Updated reference genomes for cyclostephanoid diatoms.</title>
        <authorList>
            <person name="Roberts W.R."/>
            <person name="Alverson A.J."/>
        </authorList>
    </citation>
    <scope>NUCLEOTIDE SEQUENCE [LARGE SCALE GENOMIC DNA]</scope>
    <source>
        <strain evidence="1 2">AJA228-03</strain>
    </source>
</reference>
<gene>
    <name evidence="1" type="ORF">ACHAXA_009723</name>
</gene>